<organism evidence="2 3">
    <name type="scientific">Paralvinella palmiformis</name>
    <dbReference type="NCBI Taxonomy" id="53620"/>
    <lineage>
        <taxon>Eukaryota</taxon>
        <taxon>Metazoa</taxon>
        <taxon>Spiralia</taxon>
        <taxon>Lophotrochozoa</taxon>
        <taxon>Annelida</taxon>
        <taxon>Polychaeta</taxon>
        <taxon>Sedentaria</taxon>
        <taxon>Canalipalpata</taxon>
        <taxon>Terebellida</taxon>
        <taxon>Terebelliformia</taxon>
        <taxon>Alvinellidae</taxon>
        <taxon>Paralvinella</taxon>
    </lineage>
</organism>
<feature type="domain" description="Rubrerythrin diiron-binding" evidence="1">
    <location>
        <begin position="115"/>
        <end position="234"/>
    </location>
</feature>
<evidence type="ECO:0000259" key="1">
    <source>
        <dbReference type="Pfam" id="PF02915"/>
    </source>
</evidence>
<evidence type="ECO:0000313" key="2">
    <source>
        <dbReference type="EMBL" id="KAK2143995.1"/>
    </source>
</evidence>
<dbReference type="InterPro" id="IPR009078">
    <property type="entry name" value="Ferritin-like_SF"/>
</dbReference>
<accession>A0AAD9MSP0</accession>
<comment type="caution">
    <text evidence="2">The sequence shown here is derived from an EMBL/GenBank/DDBJ whole genome shotgun (WGS) entry which is preliminary data.</text>
</comment>
<proteinExistence type="predicted"/>
<dbReference type="Gene3D" id="1.20.1260.10">
    <property type="match status" value="1"/>
</dbReference>
<evidence type="ECO:0000313" key="3">
    <source>
        <dbReference type="Proteomes" id="UP001208570"/>
    </source>
</evidence>
<dbReference type="Proteomes" id="UP001208570">
    <property type="component" value="Unassembled WGS sequence"/>
</dbReference>
<dbReference type="GO" id="GO:0016491">
    <property type="term" value="F:oxidoreductase activity"/>
    <property type="evidence" value="ECO:0007669"/>
    <property type="project" value="InterPro"/>
</dbReference>
<reference evidence="2" key="1">
    <citation type="journal article" date="2023" name="Mol. Biol. Evol.">
        <title>Third-Generation Sequencing Reveals the Adaptive Role of the Epigenome in Three Deep-Sea Polychaetes.</title>
        <authorList>
            <person name="Perez M."/>
            <person name="Aroh O."/>
            <person name="Sun Y."/>
            <person name="Lan Y."/>
            <person name="Juniper S.K."/>
            <person name="Young C.R."/>
            <person name="Angers B."/>
            <person name="Qian P.Y."/>
        </authorList>
    </citation>
    <scope>NUCLEOTIDE SEQUENCE</scope>
    <source>
        <strain evidence="2">P08H-3</strain>
    </source>
</reference>
<dbReference type="InterPro" id="IPR003251">
    <property type="entry name" value="Rr_diiron-bd_dom"/>
</dbReference>
<protein>
    <recommendedName>
        <fullName evidence="1">Rubrerythrin diiron-binding domain-containing protein</fullName>
    </recommendedName>
</protein>
<gene>
    <name evidence="2" type="ORF">LSH36_793g00009</name>
</gene>
<name>A0AAD9MSP0_9ANNE</name>
<dbReference type="Pfam" id="PF02915">
    <property type="entry name" value="Rubrerythrin"/>
    <property type="match status" value="1"/>
</dbReference>
<dbReference type="AlphaFoldDB" id="A0AAD9MSP0"/>
<sequence>MLFSDENSRFENITDKALAFHGRGRFEGPGGRMRDFGEGFEWGHGGGFGYGHGSERGFGYAPGGGRYWPGTAYTYRDGGVPDLASVAQAIGINVEDLKKYGKRGVSKSGVKDMNDMLDWALKDEYIARNDYDKIVDNFGADVAWLFNRLRFAERRHIDILNSVYEQYNLKIPKVSTTVDKIPTMHDAYLECEDAEIKNISMYAVFMNTIKLPTDVMSAFSRLMNASFHHLAMVRDTLASES</sequence>
<dbReference type="EMBL" id="JAODUP010000793">
    <property type="protein sequence ID" value="KAK2143995.1"/>
    <property type="molecule type" value="Genomic_DNA"/>
</dbReference>
<dbReference type="SUPFAM" id="SSF47240">
    <property type="entry name" value="Ferritin-like"/>
    <property type="match status" value="1"/>
</dbReference>
<dbReference type="GO" id="GO:0046872">
    <property type="term" value="F:metal ion binding"/>
    <property type="evidence" value="ECO:0007669"/>
    <property type="project" value="InterPro"/>
</dbReference>
<keyword evidence="3" id="KW-1185">Reference proteome</keyword>
<dbReference type="InterPro" id="IPR012347">
    <property type="entry name" value="Ferritin-like"/>
</dbReference>